<dbReference type="InterPro" id="IPR051980">
    <property type="entry name" value="WD_repeat_MORG1"/>
</dbReference>
<feature type="repeat" description="WD" evidence="6">
    <location>
        <begin position="17"/>
        <end position="58"/>
    </location>
</feature>
<dbReference type="InterPro" id="IPR015943">
    <property type="entry name" value="WD40/YVTN_repeat-like_dom_sf"/>
</dbReference>
<dbReference type="RefSeq" id="XP_004339288.1">
    <property type="nucleotide sequence ID" value="XM_004339240.1"/>
</dbReference>
<evidence type="ECO:0000256" key="2">
    <source>
        <dbReference type="ARBA" id="ARBA00022490"/>
    </source>
</evidence>
<dbReference type="Gene3D" id="2.130.10.10">
    <property type="entry name" value="YVTN repeat-like/Quinoprotein amine dehydrogenase"/>
    <property type="match status" value="2"/>
</dbReference>
<feature type="repeat" description="WD" evidence="6">
    <location>
        <begin position="59"/>
        <end position="100"/>
    </location>
</feature>
<dbReference type="PROSITE" id="PS50082">
    <property type="entry name" value="WD_REPEATS_2"/>
    <property type="match status" value="4"/>
</dbReference>
<comment type="subcellular location">
    <subcellularLocation>
        <location evidence="1">Cytoplasm</location>
    </subcellularLocation>
</comment>
<dbReference type="STRING" id="1257118.L8GW95"/>
<dbReference type="InterPro" id="IPR059122">
    <property type="entry name" value="Beta-prop_WDR5-like"/>
</dbReference>
<proteinExistence type="inferred from homology"/>
<dbReference type="GO" id="GO:0005737">
    <property type="term" value="C:cytoplasm"/>
    <property type="evidence" value="ECO:0007669"/>
    <property type="project" value="UniProtKB-SubCell"/>
</dbReference>
<dbReference type="Pfam" id="PF25175">
    <property type="entry name" value="Beta-prop_WDR5"/>
    <property type="match status" value="1"/>
</dbReference>
<evidence type="ECO:0000313" key="9">
    <source>
        <dbReference type="Proteomes" id="UP000011083"/>
    </source>
</evidence>
<dbReference type="InterPro" id="IPR036322">
    <property type="entry name" value="WD40_repeat_dom_sf"/>
</dbReference>
<keyword evidence="2" id="KW-0963">Cytoplasm</keyword>
<dbReference type="PANTHER" id="PTHR22842:SF3">
    <property type="entry name" value="WD REPEAT DOMAIN-CONTAINING PROTEIN 83"/>
    <property type="match status" value="1"/>
</dbReference>
<feature type="domain" description="WDR5-like beta-propeller" evidence="7">
    <location>
        <begin position="16"/>
        <end position="300"/>
    </location>
</feature>
<dbReference type="GO" id="GO:0071013">
    <property type="term" value="C:catalytic step 2 spliceosome"/>
    <property type="evidence" value="ECO:0007669"/>
    <property type="project" value="TreeGrafter"/>
</dbReference>
<keyword evidence="3 6" id="KW-0853">WD repeat</keyword>
<keyword evidence="4" id="KW-0677">Repeat</keyword>
<evidence type="ECO:0000313" key="8">
    <source>
        <dbReference type="EMBL" id="ELR17275.1"/>
    </source>
</evidence>
<dbReference type="PROSITE" id="PS50294">
    <property type="entry name" value="WD_REPEATS_REGION"/>
    <property type="match status" value="4"/>
</dbReference>
<reference evidence="8 9" key="1">
    <citation type="journal article" date="2013" name="Genome Biol.">
        <title>Genome of Acanthamoeba castellanii highlights extensive lateral gene transfer and early evolution of tyrosine kinase signaling.</title>
        <authorList>
            <person name="Clarke M."/>
            <person name="Lohan A.J."/>
            <person name="Liu B."/>
            <person name="Lagkouvardos I."/>
            <person name="Roy S."/>
            <person name="Zafar N."/>
            <person name="Bertelli C."/>
            <person name="Schilde C."/>
            <person name="Kianianmomeni A."/>
            <person name="Burglin T.R."/>
            <person name="Frech C."/>
            <person name="Turcotte B."/>
            <person name="Kopec K.O."/>
            <person name="Synnott J.M."/>
            <person name="Choo C."/>
            <person name="Paponov I."/>
            <person name="Finkler A."/>
            <person name="Soon Heng Tan C."/>
            <person name="Hutchins A.P."/>
            <person name="Weinmeier T."/>
            <person name="Rattei T."/>
            <person name="Chu J.S."/>
            <person name="Gimenez G."/>
            <person name="Irimia M."/>
            <person name="Rigden D.J."/>
            <person name="Fitzpatrick D.A."/>
            <person name="Lorenzo-Morales J."/>
            <person name="Bateman A."/>
            <person name="Chiu C.H."/>
            <person name="Tang P."/>
            <person name="Hegemann P."/>
            <person name="Fromm H."/>
            <person name="Raoult D."/>
            <person name="Greub G."/>
            <person name="Miranda-Saavedra D."/>
            <person name="Chen N."/>
            <person name="Nash P."/>
            <person name="Ginger M.L."/>
            <person name="Horn M."/>
            <person name="Schaap P."/>
            <person name="Caler L."/>
            <person name="Loftus B."/>
        </authorList>
    </citation>
    <scope>NUCLEOTIDE SEQUENCE [LARGE SCALE GENOMIC DNA]</scope>
    <source>
        <strain evidence="8 9">Neff</strain>
    </source>
</reference>
<dbReference type="EMBL" id="KB007974">
    <property type="protein sequence ID" value="ELR17275.1"/>
    <property type="molecule type" value="Genomic_DNA"/>
</dbReference>
<accession>L8GW95</accession>
<dbReference type="SUPFAM" id="SSF50978">
    <property type="entry name" value="WD40 repeat-like"/>
    <property type="match status" value="1"/>
</dbReference>
<dbReference type="Proteomes" id="UP000011083">
    <property type="component" value="Unassembled WGS sequence"/>
</dbReference>
<dbReference type="InterPro" id="IPR020472">
    <property type="entry name" value="WD40_PAC1"/>
</dbReference>
<dbReference type="VEuPathDB" id="AmoebaDB:ACA1_060020"/>
<feature type="repeat" description="WD" evidence="6">
    <location>
        <begin position="267"/>
        <end position="302"/>
    </location>
</feature>
<dbReference type="InterPro" id="IPR001680">
    <property type="entry name" value="WD40_rpt"/>
</dbReference>
<dbReference type="GeneID" id="14917871"/>
<keyword evidence="9" id="KW-1185">Reference proteome</keyword>
<evidence type="ECO:0000256" key="5">
    <source>
        <dbReference type="ARBA" id="ARBA00038145"/>
    </source>
</evidence>
<evidence type="ECO:0000259" key="7">
    <source>
        <dbReference type="Pfam" id="PF25175"/>
    </source>
</evidence>
<evidence type="ECO:0000256" key="4">
    <source>
        <dbReference type="ARBA" id="ARBA00022737"/>
    </source>
</evidence>
<sequence>MTQGTKLPLPYTLVHTLRGHQGTVTTVRFNSNGNYCLSCGQDKSIKLWNPHKGVLIKTYTGHGYEVLDVAVTKDNSQIASCGGDRQVFLWDVGTGQPIRRFKGHDSRVNCLAFNEDSSVLVSGSYDKTVKIWDCRSRSFTPIQTLSEAKDSVSSLYISSEEIITACVDGCVRNYDIRTGRLKTDFMGQPCTSVSLSNDSNCLLISSLDSSIRLLDKQSGELLGEYKGHVNNQYKIASSLSNTDAYVVSGSEDSRICFWDLGKLVHTLKGHEKVVCGISYHPTPDTNMLASSSQDGTVRVWGP</sequence>
<name>L8GW95_ACACF</name>
<dbReference type="KEGG" id="acan:ACA1_060020"/>
<dbReference type="CDD" id="cd00200">
    <property type="entry name" value="WD40"/>
    <property type="match status" value="1"/>
</dbReference>
<dbReference type="GO" id="GO:0000398">
    <property type="term" value="P:mRNA splicing, via spliceosome"/>
    <property type="evidence" value="ECO:0007669"/>
    <property type="project" value="TreeGrafter"/>
</dbReference>
<dbReference type="PROSITE" id="PS00678">
    <property type="entry name" value="WD_REPEATS_1"/>
    <property type="match status" value="2"/>
</dbReference>
<evidence type="ECO:0000256" key="6">
    <source>
        <dbReference type="PROSITE-ProRule" id="PRU00221"/>
    </source>
</evidence>
<dbReference type="OrthoDB" id="71437at2759"/>
<gene>
    <name evidence="8" type="ORF">ACA1_060020</name>
</gene>
<dbReference type="AlphaFoldDB" id="L8GW95"/>
<feature type="repeat" description="WD" evidence="6">
    <location>
        <begin position="101"/>
        <end position="133"/>
    </location>
</feature>
<organism evidence="8 9">
    <name type="scientific">Acanthamoeba castellanii (strain ATCC 30010 / Neff)</name>
    <dbReference type="NCBI Taxonomy" id="1257118"/>
    <lineage>
        <taxon>Eukaryota</taxon>
        <taxon>Amoebozoa</taxon>
        <taxon>Discosea</taxon>
        <taxon>Longamoebia</taxon>
        <taxon>Centramoebida</taxon>
        <taxon>Acanthamoebidae</taxon>
        <taxon>Acanthamoeba</taxon>
    </lineage>
</organism>
<dbReference type="InterPro" id="IPR019775">
    <property type="entry name" value="WD40_repeat_CS"/>
</dbReference>
<dbReference type="SMART" id="SM00320">
    <property type="entry name" value="WD40"/>
    <property type="match status" value="7"/>
</dbReference>
<dbReference type="PRINTS" id="PR00320">
    <property type="entry name" value="GPROTEINBRPT"/>
</dbReference>
<evidence type="ECO:0000256" key="1">
    <source>
        <dbReference type="ARBA" id="ARBA00004496"/>
    </source>
</evidence>
<dbReference type="OMA" id="MCWDIRT"/>
<comment type="similarity">
    <text evidence="5">Belongs to the WD repeat MORG1 family.</text>
</comment>
<protein>
    <submittedName>
        <fullName evidence="8">WD repeat containing protein</fullName>
    </submittedName>
</protein>
<dbReference type="PANTHER" id="PTHR22842">
    <property type="entry name" value="WD40 REPEAT PROTEIN"/>
    <property type="match status" value="1"/>
</dbReference>
<evidence type="ECO:0000256" key="3">
    <source>
        <dbReference type="ARBA" id="ARBA00022574"/>
    </source>
</evidence>